<evidence type="ECO:0000313" key="2">
    <source>
        <dbReference type="EMBL" id="MBA9021317.1"/>
    </source>
</evidence>
<reference evidence="2 3" key="1">
    <citation type="submission" date="2020-08" db="EMBL/GenBank/DDBJ databases">
        <title>Genomic Encyclopedia of Type Strains, Phase IV (KMG-IV): sequencing the most valuable type-strain genomes for metagenomic binning, comparative biology and taxonomic classification.</title>
        <authorList>
            <person name="Goeker M."/>
        </authorList>
    </citation>
    <scope>NUCLEOTIDE SEQUENCE [LARGE SCALE GENOMIC DNA]</scope>
    <source>
        <strain evidence="2 3">DSM 17455</strain>
    </source>
</reference>
<feature type="transmembrane region" description="Helical" evidence="1">
    <location>
        <begin position="88"/>
        <end position="112"/>
    </location>
</feature>
<feature type="transmembrane region" description="Helical" evidence="1">
    <location>
        <begin position="118"/>
        <end position="139"/>
    </location>
</feature>
<evidence type="ECO:0000313" key="3">
    <source>
        <dbReference type="Proteomes" id="UP000587524"/>
    </source>
</evidence>
<dbReference type="RefSeq" id="WP_182574587.1">
    <property type="nucleotide sequence ID" value="NZ_JACJHY010000015.1"/>
</dbReference>
<gene>
    <name evidence="2" type="ORF">HNQ97_003323</name>
</gene>
<comment type="caution">
    <text evidence="2">The sequence shown here is derived from an EMBL/GenBank/DDBJ whole genome shotgun (WGS) entry which is preliminary data.</text>
</comment>
<proteinExistence type="predicted"/>
<organism evidence="2 3">
    <name type="scientific">Aminobacter ciceronei</name>
    <dbReference type="NCBI Taxonomy" id="150723"/>
    <lineage>
        <taxon>Bacteria</taxon>
        <taxon>Pseudomonadati</taxon>
        <taxon>Pseudomonadota</taxon>
        <taxon>Alphaproteobacteria</taxon>
        <taxon>Hyphomicrobiales</taxon>
        <taxon>Phyllobacteriaceae</taxon>
        <taxon>Aminobacter</taxon>
    </lineage>
</organism>
<dbReference type="InterPro" id="IPR046739">
    <property type="entry name" value="DUF6789"/>
</dbReference>
<accession>A0ABR6C8H2</accession>
<evidence type="ECO:0000256" key="1">
    <source>
        <dbReference type="SAM" id="Phobius"/>
    </source>
</evidence>
<dbReference type="Proteomes" id="UP000587524">
    <property type="component" value="Unassembled WGS sequence"/>
</dbReference>
<protein>
    <submittedName>
        <fullName evidence="2">Membrane protein YagU involved in acid resistance</fullName>
    </submittedName>
</protein>
<keyword evidence="1" id="KW-1133">Transmembrane helix</keyword>
<feature type="transmembrane region" description="Helical" evidence="1">
    <location>
        <begin position="53"/>
        <end position="76"/>
    </location>
</feature>
<keyword evidence="1" id="KW-0812">Transmembrane</keyword>
<dbReference type="EMBL" id="JACJHZ010000015">
    <property type="protein sequence ID" value="MBA9021317.1"/>
    <property type="molecule type" value="Genomic_DNA"/>
</dbReference>
<dbReference type="Pfam" id="PF20587">
    <property type="entry name" value="DUF6789"/>
    <property type="match status" value="1"/>
</dbReference>
<keyword evidence="3" id="KW-1185">Reference proteome</keyword>
<sequence>MNIYVRSMIAGFAATVVLSLLMIMKTAMGIMPQLDVISMLSGMSQNMMGVGGAGIGWLAHFLIGTVLWGVLFALLHDRLPGSEPIMKGISFGILAWLLMMILPMPMVGAGFFGLALGMMAPVMALILHIIWGAVLGIVFRMLPAEAVVQA</sequence>
<keyword evidence="1" id="KW-0472">Membrane</keyword>
<name>A0ABR6C8H2_9HYPH</name>